<dbReference type="InterPro" id="IPR018633">
    <property type="entry name" value="DUF2357"/>
</dbReference>
<feature type="domain" description="DUF2357" evidence="1">
    <location>
        <begin position="127"/>
        <end position="353"/>
    </location>
</feature>
<organism evidence="2 3">
    <name type="scientific">Neobacillus rhizophilus</name>
    <dbReference type="NCBI Taxonomy" id="2833579"/>
    <lineage>
        <taxon>Bacteria</taxon>
        <taxon>Bacillati</taxon>
        <taxon>Bacillota</taxon>
        <taxon>Bacilli</taxon>
        <taxon>Bacillales</taxon>
        <taxon>Bacillaceae</taxon>
        <taxon>Neobacillus</taxon>
    </lineage>
</organism>
<protein>
    <submittedName>
        <fullName evidence="2">DUF2357 domain-containing protein</fullName>
    </submittedName>
</protein>
<dbReference type="AlphaFoldDB" id="A0A942U9Y7"/>
<dbReference type="InterPro" id="IPR007505">
    <property type="entry name" value="PDDEXK_7"/>
</dbReference>
<comment type="caution">
    <text evidence="2">The sequence shown here is derived from an EMBL/GenBank/DDBJ whole genome shotgun (WGS) entry which is preliminary data.</text>
</comment>
<dbReference type="RefSeq" id="WP_213119423.1">
    <property type="nucleotide sequence ID" value="NZ_JAGYPF010000004.1"/>
</dbReference>
<evidence type="ECO:0000313" key="3">
    <source>
        <dbReference type="Proteomes" id="UP000679749"/>
    </source>
</evidence>
<accession>A0A942U9Y7</accession>
<proteinExistence type="predicted"/>
<dbReference type="Pfam" id="PF09823">
    <property type="entry name" value="DUF2357"/>
    <property type="match status" value="1"/>
</dbReference>
<dbReference type="Pfam" id="PF04411">
    <property type="entry name" value="PDDEXK_7"/>
    <property type="match status" value="1"/>
</dbReference>
<keyword evidence="3" id="KW-1185">Reference proteome</keyword>
<dbReference type="EMBL" id="JAGYPF010000004">
    <property type="protein sequence ID" value="MBS4214923.1"/>
    <property type="molecule type" value="Genomic_DNA"/>
</dbReference>
<gene>
    <name evidence="2" type="ORF">KHA99_20965</name>
</gene>
<evidence type="ECO:0000259" key="1">
    <source>
        <dbReference type="Pfam" id="PF09823"/>
    </source>
</evidence>
<reference evidence="2" key="1">
    <citation type="submission" date="2021-05" db="EMBL/GenBank/DDBJ databases">
        <title>Novel Bacillus species.</title>
        <authorList>
            <person name="Liu G."/>
        </authorList>
    </citation>
    <scope>NUCLEOTIDE SEQUENCE</scope>
    <source>
        <strain evidence="2">FJAT-49825</strain>
    </source>
</reference>
<dbReference type="Proteomes" id="UP000679749">
    <property type="component" value="Unassembled WGS sequence"/>
</dbReference>
<name>A0A942U9Y7_9BACI</name>
<evidence type="ECO:0000313" key="2">
    <source>
        <dbReference type="EMBL" id="MBS4214923.1"/>
    </source>
</evidence>
<sequence>MATPSNGFEVIFNQRLGNLDNPITAGPFFTNEHDFFEKRDESFIEIKEYLAVSITFRSNRTDAQFFLDGLETLPEPNLKTDSQVGEVYLSPSENPVILFDHNDEYCPLIPGFYRLMVIYDGTRYYSWVKVVPKQLEESQWELMKQEVEQELNGLAREVLLKKTDLDTRMDGIPLGLLEQFFVINKRFSSVMAALTDLYRKVNFRINKGYTFVSKERTRFIDDKTIRHAAFRPNNDQTFKAPVSEVTYDLPENRLVKKIIESISKTLTSFIEGVERTAGSLTDHHSASPVETFPQKDITLLELEKLSRLAGKMRGAIQWIKTAPWYESVGVYQESGIPHVMNSDPRYRAIYQLYRELHQEKSEVRTYPSYAYQWKRSDKLYEIWGYIQFIKALTGDELAFSPKSGWIFNEDFGTNVGFIPSLPSNTEVVMRKDNLEIVLVYEGRLPTQSRQVTAKQHLYTRGTHTTPDARLDVYKEDIYFGSIIVDFKYRPRKAIWDENLIFNQRQNEVMRQLVSYSDNIHSNFLFGPVGNPLISRFSPVQEVWAVYPNRFGASRSHEYADHKVCLVELTPGQMNDLLVDKIKVGIDSLLETSELMMATVLKDDSVKDLGWQLV</sequence>